<dbReference type="Proteomes" id="UP000694700">
    <property type="component" value="Unplaced"/>
</dbReference>
<dbReference type="GO" id="GO:0005634">
    <property type="term" value="C:nucleus"/>
    <property type="evidence" value="ECO:0007669"/>
    <property type="project" value="UniProtKB-SubCell"/>
</dbReference>
<evidence type="ECO:0000256" key="1">
    <source>
        <dbReference type="PROSITE-ProRule" id="PRU00371"/>
    </source>
</evidence>
<dbReference type="Pfam" id="PF02944">
    <property type="entry name" value="BESS"/>
    <property type="match status" value="1"/>
</dbReference>
<sequence length="238" mass="27662">MAERLERLILSVSECAILYDLSDEGYRDINRKAAGKLPSMLTCQVMEDVKKKWRDLRDAFVRYRREDQSRRVSRSAASQKRPWRYAQIMSFLLPFITPRRTTSNLTETERETQEGERETQEGERVTDTDHTQESVRPDEIEGTPDLSGERRRRRRVVSASPSAFEQMIVTAIESANQPPTQEKDPDQAFLDSLFPALKRMSIQKNAATKLKMHQLIYEAEFECKYFVLNVLHNGTDNV</sequence>
<dbReference type="PANTHER" id="PTHR12243:SF67">
    <property type="entry name" value="COREPRESSOR OF PANGOLIN, ISOFORM A-RELATED"/>
    <property type="match status" value="1"/>
</dbReference>
<dbReference type="Pfam" id="PF10545">
    <property type="entry name" value="MADF_DNA_bdg"/>
    <property type="match status" value="1"/>
</dbReference>
<feature type="domain" description="BESS" evidence="4">
    <location>
        <begin position="183"/>
        <end position="222"/>
    </location>
</feature>
<dbReference type="InterPro" id="IPR006578">
    <property type="entry name" value="MADF-dom"/>
</dbReference>
<dbReference type="AlphaFoldDB" id="A0A8C2BHD8"/>
<dbReference type="Ensembl" id="ENSCCRT00015123224.1">
    <property type="protein sequence ID" value="ENSCCRP00015119433.1"/>
    <property type="gene ID" value="ENSCCRG00015047032.1"/>
</dbReference>
<reference evidence="5" key="1">
    <citation type="submission" date="2025-08" db="UniProtKB">
        <authorList>
            <consortium name="Ensembl"/>
        </authorList>
    </citation>
    <scope>IDENTIFICATION</scope>
</reference>
<dbReference type="GO" id="GO:0005667">
    <property type="term" value="C:transcription regulator complex"/>
    <property type="evidence" value="ECO:0007669"/>
    <property type="project" value="TreeGrafter"/>
</dbReference>
<comment type="subcellular location">
    <subcellularLocation>
        <location evidence="1">Nucleus</location>
    </subcellularLocation>
</comment>
<accession>A0A8C2BHD8</accession>
<organism evidence="5 6">
    <name type="scientific">Cyprinus carpio</name>
    <name type="common">Common carp</name>
    <dbReference type="NCBI Taxonomy" id="7962"/>
    <lineage>
        <taxon>Eukaryota</taxon>
        <taxon>Metazoa</taxon>
        <taxon>Chordata</taxon>
        <taxon>Craniata</taxon>
        <taxon>Vertebrata</taxon>
        <taxon>Euteleostomi</taxon>
        <taxon>Actinopterygii</taxon>
        <taxon>Neopterygii</taxon>
        <taxon>Teleostei</taxon>
        <taxon>Ostariophysi</taxon>
        <taxon>Cypriniformes</taxon>
        <taxon>Cyprinidae</taxon>
        <taxon>Cyprininae</taxon>
        <taxon>Cyprinus</taxon>
    </lineage>
</organism>
<dbReference type="GO" id="GO:0003677">
    <property type="term" value="F:DNA binding"/>
    <property type="evidence" value="ECO:0007669"/>
    <property type="project" value="InterPro"/>
</dbReference>
<evidence type="ECO:0000259" key="4">
    <source>
        <dbReference type="PROSITE" id="PS51031"/>
    </source>
</evidence>
<proteinExistence type="predicted"/>
<keyword evidence="1" id="KW-0539">Nucleus</keyword>
<feature type="region of interest" description="Disordered" evidence="2">
    <location>
        <begin position="100"/>
        <end position="159"/>
    </location>
</feature>
<dbReference type="InterPro" id="IPR039353">
    <property type="entry name" value="TF_Adf1"/>
</dbReference>
<evidence type="ECO:0000256" key="2">
    <source>
        <dbReference type="SAM" id="MobiDB-lite"/>
    </source>
</evidence>
<evidence type="ECO:0000313" key="6">
    <source>
        <dbReference type="Proteomes" id="UP000694700"/>
    </source>
</evidence>
<dbReference type="GO" id="GO:0006357">
    <property type="term" value="P:regulation of transcription by RNA polymerase II"/>
    <property type="evidence" value="ECO:0007669"/>
    <property type="project" value="TreeGrafter"/>
</dbReference>
<feature type="domain" description="MADF" evidence="3">
    <location>
        <begin position="7"/>
        <end position="97"/>
    </location>
</feature>
<dbReference type="PROSITE" id="PS51031">
    <property type="entry name" value="BESS"/>
    <property type="match status" value="1"/>
</dbReference>
<evidence type="ECO:0000313" key="5">
    <source>
        <dbReference type="Ensembl" id="ENSCCRP00015119433.1"/>
    </source>
</evidence>
<dbReference type="SMART" id="SM00595">
    <property type="entry name" value="MADF"/>
    <property type="match status" value="1"/>
</dbReference>
<dbReference type="InterPro" id="IPR004210">
    <property type="entry name" value="BESS_motif"/>
</dbReference>
<name>A0A8C2BHD8_CYPCA</name>
<protein>
    <recommendedName>
        <fullName evidence="7">MADF domain-containing protein</fullName>
    </recommendedName>
</protein>
<evidence type="ECO:0000259" key="3">
    <source>
        <dbReference type="PROSITE" id="PS51029"/>
    </source>
</evidence>
<evidence type="ECO:0008006" key="7">
    <source>
        <dbReference type="Google" id="ProtNLM"/>
    </source>
</evidence>
<dbReference type="PANTHER" id="PTHR12243">
    <property type="entry name" value="MADF DOMAIN TRANSCRIPTION FACTOR"/>
    <property type="match status" value="1"/>
</dbReference>
<dbReference type="PROSITE" id="PS51029">
    <property type="entry name" value="MADF"/>
    <property type="match status" value="1"/>
</dbReference>
<feature type="compositionally biased region" description="Basic and acidic residues" evidence="2">
    <location>
        <begin position="107"/>
        <end position="139"/>
    </location>
</feature>